<comment type="caution">
    <text evidence="1">The sequence shown here is derived from an EMBL/GenBank/DDBJ whole genome shotgun (WGS) entry which is preliminary data.</text>
</comment>
<dbReference type="AlphaFoldDB" id="A0A4R7NRR1"/>
<gene>
    <name evidence="1" type="ORF">C8E00_103484</name>
</gene>
<dbReference type="Proteomes" id="UP000295380">
    <property type="component" value="Unassembled WGS sequence"/>
</dbReference>
<accession>A0A4R7NRR1</accession>
<evidence type="ECO:0000313" key="2">
    <source>
        <dbReference type="Proteomes" id="UP000295380"/>
    </source>
</evidence>
<dbReference type="EMBL" id="SOBR01000003">
    <property type="protein sequence ID" value="TDU23110.1"/>
    <property type="molecule type" value="Genomic_DNA"/>
</dbReference>
<name>A0A4R7NRR1_9GAMM</name>
<protein>
    <submittedName>
        <fullName evidence="1">Uncharacterized protein</fullName>
    </submittedName>
</protein>
<dbReference type="OrthoDB" id="5569768at2"/>
<evidence type="ECO:0000313" key="1">
    <source>
        <dbReference type="EMBL" id="TDU23110.1"/>
    </source>
</evidence>
<reference evidence="1 2" key="1">
    <citation type="submission" date="2019-03" db="EMBL/GenBank/DDBJ databases">
        <title>Genomic Encyclopedia of Type Strains, Phase IV (KMG-IV): sequencing the most valuable type-strain genomes for metagenomic binning, comparative biology and taxonomic classification.</title>
        <authorList>
            <person name="Goeker M."/>
        </authorList>
    </citation>
    <scope>NUCLEOTIDE SEQUENCE [LARGE SCALE GENOMIC DNA]</scope>
    <source>
        <strain evidence="1 2">DSM 6770</strain>
    </source>
</reference>
<keyword evidence="2" id="KW-1185">Reference proteome</keyword>
<dbReference type="RefSeq" id="WP_133697052.1">
    <property type="nucleotide sequence ID" value="NZ_SOBR01000003.1"/>
</dbReference>
<proteinExistence type="predicted"/>
<organism evidence="1 2">
    <name type="scientific">Chromohalobacter marismortui</name>
    <dbReference type="NCBI Taxonomy" id="42055"/>
    <lineage>
        <taxon>Bacteria</taxon>
        <taxon>Pseudomonadati</taxon>
        <taxon>Pseudomonadota</taxon>
        <taxon>Gammaproteobacteria</taxon>
        <taxon>Oceanospirillales</taxon>
        <taxon>Halomonadaceae</taxon>
        <taxon>Chromohalobacter</taxon>
    </lineage>
</organism>
<sequence length="93" mass="10254">MPAGKKAPSPLFPRLETMDASGFSDTLYAAAANIEESLLMAGATPGEDYTRLDLLRLAEPYVVELHRQSEKGLRVLYPAETVWDEHGQAPHRS</sequence>